<dbReference type="EMBL" id="CP104275">
    <property type="protein sequence ID" value="UWX96230.1"/>
    <property type="molecule type" value="Genomic_DNA"/>
</dbReference>
<organism evidence="2 3">
    <name type="scientific">Arthrobacter zhaoxinii</name>
    <dbReference type="NCBI Taxonomy" id="2964616"/>
    <lineage>
        <taxon>Bacteria</taxon>
        <taxon>Bacillati</taxon>
        <taxon>Actinomycetota</taxon>
        <taxon>Actinomycetes</taxon>
        <taxon>Micrococcales</taxon>
        <taxon>Micrococcaceae</taxon>
        <taxon>Arthrobacter</taxon>
    </lineage>
</organism>
<evidence type="ECO:0000313" key="3">
    <source>
        <dbReference type="Proteomes" id="UP001059859"/>
    </source>
</evidence>
<accession>A0ABY5YN54</accession>
<proteinExistence type="predicted"/>
<gene>
    <name evidence="2" type="ORF">N2K95_11190</name>
</gene>
<reference evidence="2" key="1">
    <citation type="submission" date="2022-09" db="EMBL/GenBank/DDBJ databases">
        <title>Novel species in genus Arthrobacter.</title>
        <authorList>
            <person name="Liu Y."/>
        </authorList>
    </citation>
    <scope>NUCLEOTIDE SEQUENCE</scope>
    <source>
        <strain evidence="2">Zg-Y815</strain>
    </source>
</reference>
<keyword evidence="3" id="KW-1185">Reference proteome</keyword>
<dbReference type="InterPro" id="IPR046174">
    <property type="entry name" value="DUF6176"/>
</dbReference>
<evidence type="ECO:0000256" key="1">
    <source>
        <dbReference type="SAM" id="MobiDB-lite"/>
    </source>
</evidence>
<dbReference type="Proteomes" id="UP001059859">
    <property type="component" value="Chromosome"/>
</dbReference>
<name>A0ABY5YN54_9MICC</name>
<protein>
    <submittedName>
        <fullName evidence="2">DUF6176 family protein</fullName>
    </submittedName>
</protein>
<evidence type="ECO:0000313" key="2">
    <source>
        <dbReference type="EMBL" id="UWX96230.1"/>
    </source>
</evidence>
<sequence>MTSPTYPSLPFVPSAPDFPAWPMPASVPAGMRMELSRARLLDSRESLFDDWMAMLHSRYDECLATLGRELMALEATFLNQEADGSWWMYHFQLMGDASPGLVPDNPLDQAHLEYGKKTKHPGWEELQPRFFLCPPEVRAAVEGAAGSGGATGVGGAGGAGGAGASGGGADGAGGATPGGNAGGAGATTGGAGGAAPAG</sequence>
<feature type="region of interest" description="Disordered" evidence="1">
    <location>
        <begin position="158"/>
        <end position="198"/>
    </location>
</feature>
<dbReference type="Pfam" id="PF19673">
    <property type="entry name" value="DUF6176"/>
    <property type="match status" value="1"/>
</dbReference>
<dbReference type="RefSeq" id="WP_260651612.1">
    <property type="nucleotide sequence ID" value="NZ_CP104275.1"/>
</dbReference>